<protein>
    <submittedName>
        <fullName evidence="2">Uncharacterized protein</fullName>
    </submittedName>
</protein>
<dbReference type="AlphaFoldDB" id="A0A922HQ55"/>
<name>A0A922HQ55_DERFA</name>
<feature type="transmembrane region" description="Helical" evidence="1">
    <location>
        <begin position="85"/>
        <end position="104"/>
    </location>
</feature>
<keyword evidence="3" id="KW-1185">Reference proteome</keyword>
<reference evidence="2" key="2">
    <citation type="journal article" date="2022" name="Res Sq">
        <title>Comparative Genomics Reveals Insights into the Divergent Evolution of Astigmatic Mites and Household Pest Adaptations.</title>
        <authorList>
            <person name="Xiong Q."/>
            <person name="Wan A.T.-Y."/>
            <person name="Liu X.-Y."/>
            <person name="Fung C.S.-H."/>
            <person name="Xiao X."/>
            <person name="Malainual N."/>
            <person name="Hou J."/>
            <person name="Wang L."/>
            <person name="Wang M."/>
            <person name="Yang K."/>
            <person name="Cui Y."/>
            <person name="Leung E."/>
            <person name="Nong W."/>
            <person name="Shin S.-K."/>
            <person name="Au S."/>
            <person name="Jeong K.Y."/>
            <person name="Chew F.T."/>
            <person name="Hui J."/>
            <person name="Leung T.F."/>
            <person name="Tungtrongchitr A."/>
            <person name="Zhong N."/>
            <person name="Liu Z."/>
            <person name="Tsui S."/>
        </authorList>
    </citation>
    <scope>NUCLEOTIDE SEQUENCE</scope>
    <source>
        <strain evidence="2">Derf</strain>
        <tissue evidence="2">Whole organism</tissue>
    </source>
</reference>
<keyword evidence="1" id="KW-0812">Transmembrane</keyword>
<evidence type="ECO:0000313" key="2">
    <source>
        <dbReference type="EMBL" id="KAH9494311.1"/>
    </source>
</evidence>
<organism evidence="2 3">
    <name type="scientific">Dermatophagoides farinae</name>
    <name type="common">American house dust mite</name>
    <dbReference type="NCBI Taxonomy" id="6954"/>
    <lineage>
        <taxon>Eukaryota</taxon>
        <taxon>Metazoa</taxon>
        <taxon>Ecdysozoa</taxon>
        <taxon>Arthropoda</taxon>
        <taxon>Chelicerata</taxon>
        <taxon>Arachnida</taxon>
        <taxon>Acari</taxon>
        <taxon>Acariformes</taxon>
        <taxon>Sarcoptiformes</taxon>
        <taxon>Astigmata</taxon>
        <taxon>Psoroptidia</taxon>
        <taxon>Analgoidea</taxon>
        <taxon>Pyroglyphidae</taxon>
        <taxon>Dermatophagoidinae</taxon>
        <taxon>Dermatophagoides</taxon>
    </lineage>
</organism>
<proteinExistence type="predicted"/>
<evidence type="ECO:0000256" key="1">
    <source>
        <dbReference type="SAM" id="Phobius"/>
    </source>
</evidence>
<feature type="transmembrane region" description="Helical" evidence="1">
    <location>
        <begin position="111"/>
        <end position="130"/>
    </location>
</feature>
<sequence length="131" mass="15810">MYRFPLPIDFLFVKILNPISSMMDSFMARKYESIIDDGSFGRFTFIYNVVVIYFHWHRSRFFYHMKKFFFISSESSHDKSFSLDYFIILYSFNTPIYSLLLFCINKKKCRAYVVLFCSCEMIYNSISIIIT</sequence>
<evidence type="ECO:0000313" key="3">
    <source>
        <dbReference type="Proteomes" id="UP000790347"/>
    </source>
</evidence>
<dbReference type="EMBL" id="ASGP02000008">
    <property type="protein sequence ID" value="KAH9494311.1"/>
    <property type="molecule type" value="Genomic_DNA"/>
</dbReference>
<gene>
    <name evidence="2" type="ORF">DERF_015006</name>
</gene>
<accession>A0A922HQ55</accession>
<keyword evidence="1" id="KW-0472">Membrane</keyword>
<keyword evidence="1" id="KW-1133">Transmembrane helix</keyword>
<dbReference type="Proteomes" id="UP000790347">
    <property type="component" value="Unassembled WGS sequence"/>
</dbReference>
<reference evidence="2" key="1">
    <citation type="submission" date="2013-05" db="EMBL/GenBank/DDBJ databases">
        <authorList>
            <person name="Yim A.K.Y."/>
            <person name="Chan T.F."/>
            <person name="Ji K.M."/>
            <person name="Liu X.Y."/>
            <person name="Zhou J.W."/>
            <person name="Li R.Q."/>
            <person name="Yang K.Y."/>
            <person name="Li J."/>
            <person name="Li M."/>
            <person name="Law P.T.W."/>
            <person name="Wu Y.L."/>
            <person name="Cai Z.L."/>
            <person name="Qin H."/>
            <person name="Bao Y."/>
            <person name="Leung R.K.K."/>
            <person name="Ng P.K.S."/>
            <person name="Zou J."/>
            <person name="Zhong X.J."/>
            <person name="Ran P.X."/>
            <person name="Zhong N.S."/>
            <person name="Liu Z.G."/>
            <person name="Tsui S.K.W."/>
        </authorList>
    </citation>
    <scope>NUCLEOTIDE SEQUENCE</scope>
    <source>
        <strain evidence="2">Derf</strain>
        <tissue evidence="2">Whole organism</tissue>
    </source>
</reference>
<feature type="transmembrane region" description="Helical" evidence="1">
    <location>
        <begin position="39"/>
        <end position="56"/>
    </location>
</feature>
<comment type="caution">
    <text evidence="2">The sequence shown here is derived from an EMBL/GenBank/DDBJ whole genome shotgun (WGS) entry which is preliminary data.</text>
</comment>